<comment type="caution">
    <text evidence="2">The sequence shown here is derived from an EMBL/GenBank/DDBJ whole genome shotgun (WGS) entry which is preliminary data.</text>
</comment>
<proteinExistence type="predicted"/>
<reference evidence="2" key="2">
    <citation type="submission" date="2023-05" db="EMBL/GenBank/DDBJ databases">
        <authorList>
            <person name="Fouks B."/>
        </authorList>
    </citation>
    <scope>NUCLEOTIDE SEQUENCE</scope>
    <source>
        <strain evidence="2">Stay&amp;Tobe</strain>
        <tissue evidence="2">Testes</tissue>
    </source>
</reference>
<evidence type="ECO:0000313" key="2">
    <source>
        <dbReference type="EMBL" id="KAJ9578295.1"/>
    </source>
</evidence>
<feature type="transmembrane region" description="Helical" evidence="1">
    <location>
        <begin position="59"/>
        <end position="88"/>
    </location>
</feature>
<evidence type="ECO:0000256" key="1">
    <source>
        <dbReference type="SAM" id="Phobius"/>
    </source>
</evidence>
<feature type="non-terminal residue" evidence="2">
    <location>
        <position position="101"/>
    </location>
</feature>
<dbReference type="Proteomes" id="UP001233999">
    <property type="component" value="Unassembled WGS sequence"/>
</dbReference>
<name>A0AAD7ZDE0_DIPPU</name>
<dbReference type="EMBL" id="JASPKZ010008894">
    <property type="protein sequence ID" value="KAJ9578295.1"/>
    <property type="molecule type" value="Genomic_DNA"/>
</dbReference>
<organism evidence="2 3">
    <name type="scientific">Diploptera punctata</name>
    <name type="common">Pacific beetle cockroach</name>
    <dbReference type="NCBI Taxonomy" id="6984"/>
    <lineage>
        <taxon>Eukaryota</taxon>
        <taxon>Metazoa</taxon>
        <taxon>Ecdysozoa</taxon>
        <taxon>Arthropoda</taxon>
        <taxon>Hexapoda</taxon>
        <taxon>Insecta</taxon>
        <taxon>Pterygota</taxon>
        <taxon>Neoptera</taxon>
        <taxon>Polyneoptera</taxon>
        <taxon>Dictyoptera</taxon>
        <taxon>Blattodea</taxon>
        <taxon>Blaberoidea</taxon>
        <taxon>Blaberidae</taxon>
        <taxon>Diplopterinae</taxon>
        <taxon>Diploptera</taxon>
    </lineage>
</organism>
<feature type="non-terminal residue" evidence="2">
    <location>
        <position position="1"/>
    </location>
</feature>
<keyword evidence="1" id="KW-1133">Transmembrane helix</keyword>
<accession>A0AAD7ZDE0</accession>
<gene>
    <name evidence="2" type="ORF">L9F63_005481</name>
</gene>
<protein>
    <submittedName>
        <fullName evidence="2">Uncharacterized protein</fullName>
    </submittedName>
</protein>
<reference evidence="2" key="1">
    <citation type="journal article" date="2023" name="IScience">
        <title>Live-bearing cockroach genome reveals convergent evolutionary mechanisms linked to viviparity in insects and beyond.</title>
        <authorList>
            <person name="Fouks B."/>
            <person name="Harrison M.C."/>
            <person name="Mikhailova A.A."/>
            <person name="Marchal E."/>
            <person name="English S."/>
            <person name="Carruthers M."/>
            <person name="Jennings E.C."/>
            <person name="Chiamaka E.L."/>
            <person name="Frigard R.A."/>
            <person name="Pippel M."/>
            <person name="Attardo G.M."/>
            <person name="Benoit J.B."/>
            <person name="Bornberg-Bauer E."/>
            <person name="Tobe S.S."/>
        </authorList>
    </citation>
    <scope>NUCLEOTIDE SEQUENCE</scope>
    <source>
        <strain evidence="2">Stay&amp;Tobe</strain>
    </source>
</reference>
<keyword evidence="1" id="KW-0812">Transmembrane</keyword>
<sequence length="101" mass="11401">NLLNIMFTFMSIIMNGSIDNLTQAISCNVAVFTALGHTGPLCTIMLISATSLFNLTLRFYYNFLLIGTAIIIVVDILHFCTICTQLYFPFRERSVARNFHV</sequence>
<evidence type="ECO:0000313" key="3">
    <source>
        <dbReference type="Proteomes" id="UP001233999"/>
    </source>
</evidence>
<keyword evidence="1" id="KW-0472">Membrane</keyword>
<dbReference type="AlphaFoldDB" id="A0AAD7ZDE0"/>
<keyword evidence="3" id="KW-1185">Reference proteome</keyword>
<feature type="transmembrane region" description="Helical" evidence="1">
    <location>
        <begin position="21"/>
        <end position="47"/>
    </location>
</feature>